<dbReference type="InterPro" id="IPR030678">
    <property type="entry name" value="Peptide/Ni-bd"/>
</dbReference>
<gene>
    <name evidence="7" type="ORF">C6Y53_11225</name>
</gene>
<reference evidence="8" key="1">
    <citation type="submission" date="2018-03" db="EMBL/GenBank/DDBJ databases">
        <title>Genomic analysis of the strain SH-1 isolated from shrimp intestine.</title>
        <authorList>
            <person name="Kim Y.-S."/>
            <person name="Kim S.-E."/>
            <person name="Kim K.-H."/>
        </authorList>
    </citation>
    <scope>NUCLEOTIDE SEQUENCE [LARGE SCALE GENOMIC DNA]</scope>
    <source>
        <strain evidence="8">SH-1</strain>
    </source>
</reference>
<keyword evidence="8" id="KW-1185">Reference proteome</keyword>
<feature type="chain" id="PRO_5015628549" evidence="5">
    <location>
        <begin position="24"/>
        <end position="503"/>
    </location>
</feature>
<evidence type="ECO:0000256" key="1">
    <source>
        <dbReference type="ARBA" id="ARBA00004418"/>
    </source>
</evidence>
<evidence type="ECO:0000313" key="7">
    <source>
        <dbReference type="EMBL" id="AVO38218.1"/>
    </source>
</evidence>
<dbReference type="AlphaFoldDB" id="A0A2S0MQQ8"/>
<dbReference type="PANTHER" id="PTHR30290">
    <property type="entry name" value="PERIPLASMIC BINDING COMPONENT OF ABC TRANSPORTER"/>
    <property type="match status" value="1"/>
</dbReference>
<dbReference type="InterPro" id="IPR039424">
    <property type="entry name" value="SBP_5"/>
</dbReference>
<dbReference type="GO" id="GO:0043190">
    <property type="term" value="C:ATP-binding cassette (ABC) transporter complex"/>
    <property type="evidence" value="ECO:0007669"/>
    <property type="project" value="InterPro"/>
</dbReference>
<keyword evidence="3" id="KW-0813">Transport</keyword>
<evidence type="ECO:0000256" key="4">
    <source>
        <dbReference type="ARBA" id="ARBA00022729"/>
    </source>
</evidence>
<proteinExistence type="inferred from homology"/>
<evidence type="ECO:0000256" key="3">
    <source>
        <dbReference type="ARBA" id="ARBA00022448"/>
    </source>
</evidence>
<dbReference type="GO" id="GO:1904680">
    <property type="term" value="F:peptide transmembrane transporter activity"/>
    <property type="evidence" value="ECO:0007669"/>
    <property type="project" value="TreeGrafter"/>
</dbReference>
<evidence type="ECO:0000313" key="8">
    <source>
        <dbReference type="Proteomes" id="UP000237655"/>
    </source>
</evidence>
<dbReference type="GO" id="GO:0030288">
    <property type="term" value="C:outer membrane-bounded periplasmic space"/>
    <property type="evidence" value="ECO:0007669"/>
    <property type="project" value="UniProtKB-ARBA"/>
</dbReference>
<evidence type="ECO:0000259" key="6">
    <source>
        <dbReference type="Pfam" id="PF00496"/>
    </source>
</evidence>
<evidence type="ECO:0000256" key="5">
    <source>
        <dbReference type="SAM" id="SignalP"/>
    </source>
</evidence>
<dbReference type="GO" id="GO:0015833">
    <property type="term" value="P:peptide transport"/>
    <property type="evidence" value="ECO:0007669"/>
    <property type="project" value="TreeGrafter"/>
</dbReference>
<dbReference type="Gene3D" id="3.10.105.10">
    <property type="entry name" value="Dipeptide-binding Protein, Domain 3"/>
    <property type="match status" value="1"/>
</dbReference>
<accession>A0A2S0MQQ8</accession>
<dbReference type="EMBL" id="CP027665">
    <property type="protein sequence ID" value="AVO38218.1"/>
    <property type="molecule type" value="Genomic_DNA"/>
</dbReference>
<protein>
    <submittedName>
        <fullName evidence="7">ABC transporter substrate-binding protein</fullName>
    </submittedName>
</protein>
<dbReference type="KEGG" id="thas:C6Y53_11225"/>
<dbReference type="Pfam" id="PF00496">
    <property type="entry name" value="SBP_bac_5"/>
    <property type="match status" value="1"/>
</dbReference>
<dbReference type="SUPFAM" id="SSF53850">
    <property type="entry name" value="Periplasmic binding protein-like II"/>
    <property type="match status" value="1"/>
</dbReference>
<comment type="subcellular location">
    <subcellularLocation>
        <location evidence="1">Periplasm</location>
    </subcellularLocation>
</comment>
<comment type="similarity">
    <text evidence="2">Belongs to the bacterial solute-binding protein 5 family.</text>
</comment>
<feature type="signal peptide" evidence="5">
    <location>
        <begin position="1"/>
        <end position="23"/>
    </location>
</feature>
<name>A0A2S0MQQ8_9RHOB</name>
<sequence>MKLLTQLICTAALGVALSGPAAAQSTFVYADTSEPSTIDPAKANTNWEFTITRNVFDRLVDFDLDDTSKLLPALATEWQQDGTTWTLKLREGVTFHDGTPFDSADAKASLDRILELKRGQSYLISSIESVEATDPLTLTITTKSPDVYLAGNLARIEVASDEDIANHDEDWFNENANGTGPYKFVSWTRGTQVELARNADWWGEFPEGAFDRVLVRAVADSQNRAQGVEGGTYDMANFIALDDALRIVAQDGFHKVEGNNLWAWPAIYLNTELAPTDNADFRAALVKAFDYSAMLDFNQGLGVVPRGPVPAWFPGSPEANMPEIVTDLEVAKADLAASGHEGATMKCVIPNTVAEFRFAATVLQSAGRQIGVTVEIEEAPFVEAITAIKNDQSNCFVLGNANLSPNDATKFFAAHYLKGGFFNAGKFHDERLEELIASMPSESDPAKRDAILKEAVQIVVDSHYIIWAARPTTVVVEPDRIGGYRIDPAEYVNIRLWEMHEAK</sequence>
<dbReference type="Gene3D" id="3.90.76.10">
    <property type="entry name" value="Dipeptide-binding Protein, Domain 1"/>
    <property type="match status" value="1"/>
</dbReference>
<keyword evidence="4 5" id="KW-0732">Signal</keyword>
<organism evidence="7 8">
    <name type="scientific">Pukyongiella litopenaei</name>
    <dbReference type="NCBI Taxonomy" id="2605946"/>
    <lineage>
        <taxon>Bacteria</taxon>
        <taxon>Pseudomonadati</taxon>
        <taxon>Pseudomonadota</taxon>
        <taxon>Alphaproteobacteria</taxon>
        <taxon>Rhodobacterales</taxon>
        <taxon>Paracoccaceae</taxon>
        <taxon>Pukyongiella</taxon>
    </lineage>
</organism>
<dbReference type="Proteomes" id="UP000237655">
    <property type="component" value="Chromosome"/>
</dbReference>
<dbReference type="InterPro" id="IPR000914">
    <property type="entry name" value="SBP_5_dom"/>
</dbReference>
<dbReference type="PANTHER" id="PTHR30290:SF10">
    <property type="entry name" value="PERIPLASMIC OLIGOPEPTIDE-BINDING PROTEIN-RELATED"/>
    <property type="match status" value="1"/>
</dbReference>
<feature type="domain" description="Solute-binding protein family 5" evidence="6">
    <location>
        <begin position="70"/>
        <end position="420"/>
    </location>
</feature>
<evidence type="ECO:0000256" key="2">
    <source>
        <dbReference type="ARBA" id="ARBA00005695"/>
    </source>
</evidence>
<dbReference type="CDD" id="cd08512">
    <property type="entry name" value="PBP2_NikA_DppA_OppA_like_7"/>
    <property type="match status" value="1"/>
</dbReference>
<dbReference type="RefSeq" id="WP_106472532.1">
    <property type="nucleotide sequence ID" value="NZ_CP027665.1"/>
</dbReference>
<dbReference type="PIRSF" id="PIRSF002741">
    <property type="entry name" value="MppA"/>
    <property type="match status" value="1"/>
</dbReference>
<dbReference type="Gene3D" id="3.40.190.10">
    <property type="entry name" value="Periplasmic binding protein-like II"/>
    <property type="match status" value="1"/>
</dbReference>